<evidence type="ECO:0000313" key="3">
    <source>
        <dbReference type="Proteomes" id="UP000249557"/>
    </source>
</evidence>
<name>A0A2W5BIL6_9BACT</name>
<gene>
    <name evidence="2" type="ORF">DI626_11060</name>
</gene>
<keyword evidence="2" id="KW-0862">Zinc</keyword>
<dbReference type="Gene3D" id="2.60.260.40">
    <property type="entry name" value="q5lls5 like domains"/>
    <property type="match status" value="1"/>
</dbReference>
<evidence type="ECO:0000313" key="2">
    <source>
        <dbReference type="EMBL" id="PZO80998.1"/>
    </source>
</evidence>
<keyword evidence="2" id="KW-0863">Zinc-finger</keyword>
<organism evidence="2 3">
    <name type="scientific">Micavibrio aeruginosavorus</name>
    <dbReference type="NCBI Taxonomy" id="349221"/>
    <lineage>
        <taxon>Bacteria</taxon>
        <taxon>Pseudomonadati</taxon>
        <taxon>Bdellovibrionota</taxon>
        <taxon>Bdellovibrionia</taxon>
        <taxon>Bdellovibrionales</taxon>
        <taxon>Pseudobdellovibrionaceae</taxon>
        <taxon>Micavibrio</taxon>
    </lineage>
</organism>
<dbReference type="Proteomes" id="UP000249557">
    <property type="component" value="Unassembled WGS sequence"/>
</dbReference>
<comment type="caution">
    <text evidence="2">The sequence shown here is derived from an EMBL/GenBank/DDBJ whole genome shotgun (WGS) entry which is preliminary data.</text>
</comment>
<feature type="domain" description="Zinc finger CHCC-type" evidence="1">
    <location>
        <begin position="20"/>
        <end position="54"/>
    </location>
</feature>
<accession>A0A2W5BIL6</accession>
<dbReference type="InterPro" id="IPR019401">
    <property type="entry name" value="Znf_CHCC"/>
</dbReference>
<reference evidence="2 3" key="1">
    <citation type="submission" date="2017-08" db="EMBL/GenBank/DDBJ databases">
        <title>Infants hospitalized years apart are colonized by the same room-sourced microbial strains.</title>
        <authorList>
            <person name="Brooks B."/>
            <person name="Olm M.R."/>
            <person name="Firek B.A."/>
            <person name="Baker R."/>
            <person name="Thomas B.C."/>
            <person name="Morowitz M.J."/>
            <person name="Banfield J.F."/>
        </authorList>
    </citation>
    <scope>NUCLEOTIDE SEQUENCE [LARGE SCALE GENOMIC DNA]</scope>
    <source>
        <strain evidence="2">S2_018_000_R2_104</strain>
    </source>
</reference>
<dbReference type="EMBL" id="QFNK01000315">
    <property type="protein sequence ID" value="PZO80998.1"/>
    <property type="molecule type" value="Genomic_DNA"/>
</dbReference>
<protein>
    <submittedName>
        <fullName evidence="2">Zinc-finger domain-containing protein</fullName>
    </submittedName>
</protein>
<proteinExistence type="predicted"/>
<dbReference type="AlphaFoldDB" id="A0A2W5BIL6"/>
<dbReference type="Pfam" id="PF10276">
    <property type="entry name" value="zf-CHCC"/>
    <property type="match status" value="1"/>
</dbReference>
<dbReference type="GO" id="GO:0008270">
    <property type="term" value="F:zinc ion binding"/>
    <property type="evidence" value="ECO:0007669"/>
    <property type="project" value="UniProtKB-KW"/>
</dbReference>
<evidence type="ECO:0000259" key="1">
    <source>
        <dbReference type="Pfam" id="PF10276"/>
    </source>
</evidence>
<sequence length="59" mass="6295">MCPQATDTKAEIIQVPADADEVCCDGGGGALGHPVVWYTFKQGRAECGYCDRVFLKTTA</sequence>
<keyword evidence="2" id="KW-0479">Metal-binding</keyword>